<dbReference type="RefSeq" id="WP_213013672.1">
    <property type="nucleotide sequence ID" value="NZ_BOQN01000177.1"/>
</dbReference>
<dbReference type="SUPFAM" id="SSF56747">
    <property type="entry name" value="Prim-pol domain"/>
    <property type="match status" value="1"/>
</dbReference>
<dbReference type="SMART" id="SM00943">
    <property type="entry name" value="Prim-Pol"/>
    <property type="match status" value="1"/>
</dbReference>
<dbReference type="InterPro" id="IPR015330">
    <property type="entry name" value="DNA_primase/pol_bifunc_N"/>
</dbReference>
<reference evidence="3 4" key="1">
    <citation type="submission" date="2021-03" db="EMBL/GenBank/DDBJ databases">
        <title>Whole genome shotgun sequence of Actinoplanes toevensis NBRC 105298.</title>
        <authorList>
            <person name="Komaki H."/>
            <person name="Tamura T."/>
        </authorList>
    </citation>
    <scope>NUCLEOTIDE SEQUENCE [LARGE SCALE GENOMIC DNA]</scope>
    <source>
        <strain evidence="3 4">NBRC 105298</strain>
    </source>
</reference>
<evidence type="ECO:0000259" key="2">
    <source>
        <dbReference type="SMART" id="SM00943"/>
    </source>
</evidence>
<feature type="domain" description="DNA primase/polymerase bifunctional N-terminal" evidence="2">
    <location>
        <begin position="24"/>
        <end position="193"/>
    </location>
</feature>
<evidence type="ECO:0000313" key="4">
    <source>
        <dbReference type="Proteomes" id="UP000677082"/>
    </source>
</evidence>
<gene>
    <name evidence="3" type="ORF">Ato02nite_098450</name>
</gene>
<feature type="region of interest" description="Disordered" evidence="1">
    <location>
        <begin position="307"/>
        <end position="331"/>
    </location>
</feature>
<comment type="caution">
    <text evidence="3">The sequence shown here is derived from an EMBL/GenBank/DDBJ whole genome shotgun (WGS) entry which is preliminary data.</text>
</comment>
<evidence type="ECO:0000313" key="3">
    <source>
        <dbReference type="EMBL" id="GIM98052.1"/>
    </source>
</evidence>
<sequence length="331" mass="35218">MAALSETPPQDPRPQPRSGLLAAALRYTAAGIPVMPLHTPAPDGSCSCRHAAACTSSGKHPRLPHGLRDASMRPQVIRAWWRRWPHANIGLATGTVLDVCDIDTGAGLAAVLDLLGVIRPPGPLVRTGSGWHLWFAAGGLPSRVALLPGVDWRGRGGLVVAPPSVHASGVCYRFQQLWTPGSALPHCPAPLRRLVLPPPPVLPAARPVADLDRYAQAALAGEIQRILRAPRPITSDGRRIAGGGRNDALNRAAFRLGQLAADGALDEALVRRELTDAARIAGLGRAEIRRTIESGWRAGLAYPRTAVSRTATQSRRRDVGAAQPGWRRGSR</sequence>
<dbReference type="CDD" id="cd04859">
    <property type="entry name" value="Prim_Pol"/>
    <property type="match status" value="1"/>
</dbReference>
<name>A0A920BR28_9ACTN</name>
<dbReference type="Proteomes" id="UP000677082">
    <property type="component" value="Unassembled WGS sequence"/>
</dbReference>
<organism evidence="3 4">
    <name type="scientific">Paractinoplanes toevensis</name>
    <dbReference type="NCBI Taxonomy" id="571911"/>
    <lineage>
        <taxon>Bacteria</taxon>
        <taxon>Bacillati</taxon>
        <taxon>Actinomycetota</taxon>
        <taxon>Actinomycetes</taxon>
        <taxon>Micromonosporales</taxon>
        <taxon>Micromonosporaceae</taxon>
        <taxon>Paractinoplanes</taxon>
    </lineage>
</organism>
<evidence type="ECO:0000256" key="1">
    <source>
        <dbReference type="SAM" id="MobiDB-lite"/>
    </source>
</evidence>
<dbReference type="Pfam" id="PF09250">
    <property type="entry name" value="Prim-Pol"/>
    <property type="match status" value="1"/>
</dbReference>
<dbReference type="EMBL" id="BOQN01000177">
    <property type="protein sequence ID" value="GIM98052.1"/>
    <property type="molecule type" value="Genomic_DNA"/>
</dbReference>
<protein>
    <recommendedName>
        <fullName evidence="2">DNA primase/polymerase bifunctional N-terminal domain-containing protein</fullName>
    </recommendedName>
</protein>
<proteinExistence type="predicted"/>
<keyword evidence="4" id="KW-1185">Reference proteome</keyword>
<dbReference type="AlphaFoldDB" id="A0A920BR28"/>
<accession>A0A920BR28</accession>